<dbReference type="OrthoDB" id="5125733at2759"/>
<dbReference type="PANTHER" id="PTHR33112:SF15">
    <property type="entry name" value="HETEROKARYON INCOMPATIBILITY DOMAIN-CONTAINING PROTEIN"/>
    <property type="match status" value="1"/>
</dbReference>
<accession>A0A2J6RP38</accession>
<gene>
    <name evidence="1" type="ORF">L207DRAFT_582480</name>
</gene>
<dbReference type="Proteomes" id="UP000235786">
    <property type="component" value="Unassembled WGS sequence"/>
</dbReference>
<evidence type="ECO:0000313" key="2">
    <source>
        <dbReference type="Proteomes" id="UP000235786"/>
    </source>
</evidence>
<dbReference type="STRING" id="1149755.A0A2J6RP38"/>
<sequence length="308" mass="35495">MPLLRRGWTFQDRLLPTRTIHFTTTQIFWECYETFACECLSEIIPDDIIEFVESFHKEPIDISMWGWIVQIYSTRDLTKSSDKLVAISGLARKIQEQTHVEYLAGLWRNGLELQLCWSRWDPLDNPLDEDFPYRAPTWSWASQRGGVALPWRSKYSESCHLYVNVLEVKTTPLGQDPLGGIADGYLNINCTLFSLGLPENCLNVPPRGILTLSQLGYDDKRRTYSKTSYFLPVQLYGKDHDKIIGLILEPTKMARGQYKRVGMFDFEGPNIGGSIEEISKNRDFAAQESDYISFQQDTKGEKRCIQII</sequence>
<dbReference type="PANTHER" id="PTHR33112">
    <property type="entry name" value="DOMAIN PROTEIN, PUTATIVE-RELATED"/>
    <property type="match status" value="1"/>
</dbReference>
<organism evidence="1 2">
    <name type="scientific">Hyaloscypha variabilis (strain UAMH 11265 / GT02V1 / F)</name>
    <name type="common">Meliniomyces variabilis</name>
    <dbReference type="NCBI Taxonomy" id="1149755"/>
    <lineage>
        <taxon>Eukaryota</taxon>
        <taxon>Fungi</taxon>
        <taxon>Dikarya</taxon>
        <taxon>Ascomycota</taxon>
        <taxon>Pezizomycotina</taxon>
        <taxon>Leotiomycetes</taxon>
        <taxon>Helotiales</taxon>
        <taxon>Hyaloscyphaceae</taxon>
        <taxon>Hyaloscypha</taxon>
        <taxon>Hyaloscypha variabilis</taxon>
    </lineage>
</organism>
<dbReference type="EMBL" id="KZ613945">
    <property type="protein sequence ID" value="PMD40262.1"/>
    <property type="molecule type" value="Genomic_DNA"/>
</dbReference>
<name>A0A2J6RP38_HYAVF</name>
<proteinExistence type="predicted"/>
<protein>
    <recommendedName>
        <fullName evidence="3">Heterokaryon incompatibility domain-containing protein</fullName>
    </recommendedName>
</protein>
<keyword evidence="2" id="KW-1185">Reference proteome</keyword>
<dbReference type="AlphaFoldDB" id="A0A2J6RP38"/>
<evidence type="ECO:0000313" key="1">
    <source>
        <dbReference type="EMBL" id="PMD40262.1"/>
    </source>
</evidence>
<reference evidence="1 2" key="1">
    <citation type="submission" date="2016-04" db="EMBL/GenBank/DDBJ databases">
        <title>A degradative enzymes factory behind the ericoid mycorrhizal symbiosis.</title>
        <authorList>
            <consortium name="DOE Joint Genome Institute"/>
            <person name="Martino E."/>
            <person name="Morin E."/>
            <person name="Grelet G."/>
            <person name="Kuo A."/>
            <person name="Kohler A."/>
            <person name="Daghino S."/>
            <person name="Barry K."/>
            <person name="Choi C."/>
            <person name="Cichocki N."/>
            <person name="Clum A."/>
            <person name="Copeland A."/>
            <person name="Hainaut M."/>
            <person name="Haridas S."/>
            <person name="Labutti K."/>
            <person name="Lindquist E."/>
            <person name="Lipzen A."/>
            <person name="Khouja H.-R."/>
            <person name="Murat C."/>
            <person name="Ohm R."/>
            <person name="Olson A."/>
            <person name="Spatafora J."/>
            <person name="Veneault-Fourrey C."/>
            <person name="Henrissat B."/>
            <person name="Grigoriev I."/>
            <person name="Martin F."/>
            <person name="Perotto S."/>
        </authorList>
    </citation>
    <scope>NUCLEOTIDE SEQUENCE [LARGE SCALE GENOMIC DNA]</scope>
    <source>
        <strain evidence="1 2">F</strain>
    </source>
</reference>
<evidence type="ECO:0008006" key="3">
    <source>
        <dbReference type="Google" id="ProtNLM"/>
    </source>
</evidence>